<dbReference type="GO" id="GO:0032483">
    <property type="term" value="P:regulation of Rab protein signal transduction"/>
    <property type="evidence" value="ECO:0007669"/>
    <property type="project" value="TreeGrafter"/>
</dbReference>
<dbReference type="PANTHER" id="PTHR12296:SF21">
    <property type="entry name" value="DENN DOMAIN-CONTAINING PROTEIN 3"/>
    <property type="match status" value="1"/>
</dbReference>
<name>A0A0H5R642_9EUKA</name>
<evidence type="ECO:0000259" key="1">
    <source>
        <dbReference type="PROSITE" id="PS50211"/>
    </source>
</evidence>
<dbReference type="InterPro" id="IPR037516">
    <property type="entry name" value="Tripartite_DENN"/>
</dbReference>
<feature type="non-terminal residue" evidence="2">
    <location>
        <position position="1"/>
    </location>
</feature>
<dbReference type="InterPro" id="IPR051696">
    <property type="entry name" value="DENN_Domain_GEFs"/>
</dbReference>
<proteinExistence type="predicted"/>
<dbReference type="Gene3D" id="3.30.450.200">
    <property type="match status" value="1"/>
</dbReference>
<dbReference type="InterPro" id="IPR005113">
    <property type="entry name" value="uDENN_dom"/>
</dbReference>
<dbReference type="Pfam" id="PF03456">
    <property type="entry name" value="uDENN"/>
    <property type="match status" value="1"/>
</dbReference>
<dbReference type="AlphaFoldDB" id="A0A0H5R642"/>
<dbReference type="InterPro" id="IPR001194">
    <property type="entry name" value="cDENN_dom"/>
</dbReference>
<dbReference type="PROSITE" id="PS50211">
    <property type="entry name" value="DENN"/>
    <property type="match status" value="1"/>
</dbReference>
<dbReference type="EMBL" id="HACM01003252">
    <property type="protein sequence ID" value="CRZ03694.1"/>
    <property type="molecule type" value="Transcribed_RNA"/>
</dbReference>
<dbReference type="Gene3D" id="3.40.50.11500">
    <property type="match status" value="1"/>
</dbReference>
<evidence type="ECO:0000313" key="2">
    <source>
        <dbReference type="EMBL" id="CRZ03694.1"/>
    </source>
</evidence>
<dbReference type="SMART" id="SM00799">
    <property type="entry name" value="DENN"/>
    <property type="match status" value="1"/>
</dbReference>
<dbReference type="Pfam" id="PF02141">
    <property type="entry name" value="DENN"/>
    <property type="match status" value="1"/>
</dbReference>
<feature type="non-terminal residue" evidence="2">
    <location>
        <position position="513"/>
    </location>
</feature>
<dbReference type="GO" id="GO:0031410">
    <property type="term" value="C:cytoplasmic vesicle"/>
    <property type="evidence" value="ECO:0007669"/>
    <property type="project" value="TreeGrafter"/>
</dbReference>
<organism evidence="2">
    <name type="scientific">Spongospora subterranea</name>
    <dbReference type="NCBI Taxonomy" id="70186"/>
    <lineage>
        <taxon>Eukaryota</taxon>
        <taxon>Sar</taxon>
        <taxon>Rhizaria</taxon>
        <taxon>Endomyxa</taxon>
        <taxon>Phytomyxea</taxon>
        <taxon>Plasmodiophorida</taxon>
        <taxon>Plasmodiophoridae</taxon>
        <taxon>Spongospora</taxon>
    </lineage>
</organism>
<dbReference type="InterPro" id="IPR043153">
    <property type="entry name" value="DENN_C"/>
</dbReference>
<reference evidence="2" key="1">
    <citation type="submission" date="2015-04" db="EMBL/GenBank/DDBJ databases">
        <title>The genome sequence of the plant pathogenic Rhizarian Plasmodiophora brassicae reveals insights in its biotrophic life cycle and the origin of chitin synthesis.</title>
        <authorList>
            <person name="Schwelm A."/>
            <person name="Fogelqvist J."/>
            <person name="Knaust A."/>
            <person name="Julke S."/>
            <person name="Lilja T."/>
            <person name="Dhandapani V."/>
            <person name="Bonilla-Rosso G."/>
            <person name="Karlsson M."/>
            <person name="Shevchenko A."/>
            <person name="Choi S.R."/>
            <person name="Kim H.G."/>
            <person name="Park J.Y."/>
            <person name="Lim Y.P."/>
            <person name="Ludwig-Muller J."/>
            <person name="Dixelius C."/>
        </authorList>
    </citation>
    <scope>NUCLEOTIDE SEQUENCE</scope>
    <source>
        <tissue evidence="2">Potato root galls</tissue>
    </source>
</reference>
<accession>A0A0H5R642</accession>
<protein>
    <recommendedName>
        <fullName evidence="1">UDENN domain-containing protein</fullName>
    </recommendedName>
</protein>
<dbReference type="PANTHER" id="PTHR12296">
    <property type="entry name" value="DENN DOMAIN-CONTAINING PROTEIN 4"/>
    <property type="match status" value="1"/>
</dbReference>
<feature type="domain" description="UDENN" evidence="1">
    <location>
        <begin position="126"/>
        <end position="513"/>
    </location>
</feature>
<dbReference type="SMART" id="SM00800">
    <property type="entry name" value="uDENN"/>
    <property type="match status" value="1"/>
</dbReference>
<sequence length="513" mass="58006">GSVILMDTLPIIDTNTTEVLADENEKSPLAKLSLTGISGNSGLEDLANLRQSLFRAQIRLRWKEAIKRIIVLRTIAVQREQKPSEPLKEVPNDLDRGVISARPIDYFIVFGVHPPKDFENVNFEQLSESQIESVLRRAQVFAGIIDRFPRQDYKDCPVSDVWTSLAFPTGILLSWVKRQPKSHFAVVTFADGRKCFLTFLQFDQPISALLNISPRLGAKELYTPKAICIVSQYPHLSTYRKILAQLYAVASSPTFPVPVEQFVSQITLELPVPIPDKLGVSLTISDVNDPIRFYASPLRDPLISRLPLRLLFDILGVDSILGIFSAMMFEQRILLHSNSLSALTIVCQTMLQLLYPFQWTSVYVPVLAEVMLDAHQCPQPYIQGVHTKYLSQFTDLNDIVLVDLDHDLIRCSSPLPRLPQQSGSALWNRLGEVMERQCSERDFVSLGSDDPFGHSSSSKFDREVTDAFLTFHADLCSGFRRFLFFINDVPFFNGRGFLKSKVLEDGSYEFLEK</sequence>